<dbReference type="Pfam" id="PF25023">
    <property type="entry name" value="TEN_YD-shell"/>
    <property type="match status" value="1"/>
</dbReference>
<accession>A0A6L6Q6V9</accession>
<organism evidence="6 7">
    <name type="scientific">Pseudoduganella ginsengisoli</name>
    <dbReference type="NCBI Taxonomy" id="1462440"/>
    <lineage>
        <taxon>Bacteria</taxon>
        <taxon>Pseudomonadati</taxon>
        <taxon>Pseudomonadota</taxon>
        <taxon>Betaproteobacteria</taxon>
        <taxon>Burkholderiales</taxon>
        <taxon>Oxalobacteraceae</taxon>
        <taxon>Telluria group</taxon>
        <taxon>Pseudoduganella</taxon>
    </lineage>
</organism>
<gene>
    <name evidence="6" type="ORF">GM668_24960</name>
</gene>
<proteinExistence type="predicted"/>
<evidence type="ECO:0000259" key="5">
    <source>
        <dbReference type="Pfam" id="PF25023"/>
    </source>
</evidence>
<dbReference type="InterPro" id="IPR056823">
    <property type="entry name" value="TEN-like_YD-shell"/>
</dbReference>
<feature type="compositionally biased region" description="Polar residues" evidence="2">
    <location>
        <begin position="137"/>
        <end position="149"/>
    </location>
</feature>
<dbReference type="NCBIfam" id="TIGR01643">
    <property type="entry name" value="YD_repeat_2x"/>
    <property type="match status" value="4"/>
</dbReference>
<evidence type="ECO:0000259" key="4">
    <source>
        <dbReference type="Pfam" id="PF20148"/>
    </source>
</evidence>
<evidence type="ECO:0000313" key="6">
    <source>
        <dbReference type="EMBL" id="MTW05335.1"/>
    </source>
</evidence>
<dbReference type="PANTHER" id="PTHR32305:SF15">
    <property type="entry name" value="PROTEIN RHSA-RELATED"/>
    <property type="match status" value="1"/>
</dbReference>
<reference evidence="6 7" key="1">
    <citation type="submission" date="2019-11" db="EMBL/GenBank/DDBJ databases">
        <title>Type strains purchased from KCTC, JCM and DSMZ.</title>
        <authorList>
            <person name="Lu H."/>
        </authorList>
    </citation>
    <scope>NUCLEOTIDE SEQUENCE [LARGE SCALE GENOMIC DNA]</scope>
    <source>
        <strain evidence="6 7">KCTC 42409</strain>
    </source>
</reference>
<feature type="chain" id="PRO_5026985043" description="RHS repeat protein" evidence="3">
    <location>
        <begin position="20"/>
        <end position="824"/>
    </location>
</feature>
<dbReference type="InterPro" id="IPR006530">
    <property type="entry name" value="YD"/>
</dbReference>
<dbReference type="PANTHER" id="PTHR32305">
    <property type="match status" value="1"/>
</dbReference>
<name>A0A6L6Q6V9_9BURK</name>
<evidence type="ECO:0000256" key="2">
    <source>
        <dbReference type="SAM" id="MobiDB-lite"/>
    </source>
</evidence>
<evidence type="ECO:0000313" key="7">
    <source>
        <dbReference type="Proteomes" id="UP000484015"/>
    </source>
</evidence>
<dbReference type="Gene3D" id="2.180.10.10">
    <property type="entry name" value="RHS repeat-associated core"/>
    <property type="match status" value="2"/>
</dbReference>
<dbReference type="InterPro" id="IPR050708">
    <property type="entry name" value="T6SS_VgrG/RHS"/>
</dbReference>
<dbReference type="SUPFAM" id="SSF69304">
    <property type="entry name" value="Tricorn protease N-terminal domain"/>
    <property type="match status" value="1"/>
</dbReference>
<protein>
    <recommendedName>
        <fullName evidence="8">RHS repeat protein</fullName>
    </recommendedName>
</protein>
<dbReference type="EMBL" id="WNLA01000023">
    <property type="protein sequence ID" value="MTW05335.1"/>
    <property type="molecule type" value="Genomic_DNA"/>
</dbReference>
<evidence type="ECO:0000256" key="3">
    <source>
        <dbReference type="SAM" id="SignalP"/>
    </source>
</evidence>
<dbReference type="RefSeq" id="WP_155441687.1">
    <property type="nucleotide sequence ID" value="NZ_WNLA01000023.1"/>
</dbReference>
<evidence type="ECO:0000256" key="1">
    <source>
        <dbReference type="ARBA" id="ARBA00022737"/>
    </source>
</evidence>
<sequence length="824" mass="89082">MKQKLICVATLFAAAHAHADMDVVIANSHYQWGGNFVTGGALYSACANLVNSVHENVTTWCGASAPNVAPDGFASIVGGWIYDKTLPSGAPKTYYYLSAYACTDSKKVRYFADVKQCVPITEVTTPTPSDPKVNGPSCPQNQQDRQPSCGNPIGIGSGTKTQQEIDYEDRSAGLPLSLIRTYNYGQNLVSGIAGSFGTYWTHPVDRKIQLLPNRVVTKCYIRSDSGAQFCESAPVSSTPQAISVTRPDGRIYYFNRSSDGWVGDADVNARVSAQYGADGITPEVWTYTSPDGDVEQYDANGRLIRLTARTGAFQRFTYSDGVTNDTNVGRMPADAPACPNVQPGAVNKAGLLLCVTDNWNRQIQFEYDAQGRVNKAYDPANQAYLYAYNGSTAGCVLNGTYNKACEAGNLTQVTYPDGKKRTYHYNEKARINGGSPCNNSVAPVSATYGYLLNALTGITDEKGDRYASWDYNCKGAVIGSEHAGAVEKVRVAYGTPAADGSRTNTVTSYLGTLANPVTLVRNYHFKIILGVAKVDTLDQPCAGCDNMMARTYDVNGNVLTAKDWNGNQTNYTYDMARNLETSRTEAVGSSVARTIKTEWHATQRLPARIAEPLRITTYTYDANGNVLTKSVQATTDTSGAQGFNATADGTPRNWTYTYNELGQVTTVTAPRNAITTYSYDSEGRLASVTNAVGHVTTLSNYDVNGRVGRITDPNGLVTDMTYTPRGWIASSTTGGESTVYEYDGVGQLIKATQPDGAWVSYTYDAAHRLTAITDRTGNSITYTLDLAGNRINEQVKDSGGALARQISRTYNTLNRLTQITGALQ</sequence>
<keyword evidence="1" id="KW-0677">Repeat</keyword>
<dbReference type="OrthoDB" id="8553452at2"/>
<feature type="domain" description="Teneurin-like YD-shell" evidence="5">
    <location>
        <begin position="651"/>
        <end position="782"/>
    </location>
</feature>
<feature type="signal peptide" evidence="3">
    <location>
        <begin position="1"/>
        <end position="19"/>
    </location>
</feature>
<feature type="domain" description="DUF6531" evidence="4">
    <location>
        <begin position="150"/>
        <end position="211"/>
    </location>
</feature>
<dbReference type="Proteomes" id="UP000484015">
    <property type="component" value="Unassembled WGS sequence"/>
</dbReference>
<dbReference type="AlphaFoldDB" id="A0A6L6Q6V9"/>
<keyword evidence="3" id="KW-0732">Signal</keyword>
<comment type="caution">
    <text evidence="6">The sequence shown here is derived from an EMBL/GenBank/DDBJ whole genome shotgun (WGS) entry which is preliminary data.</text>
</comment>
<keyword evidence="7" id="KW-1185">Reference proteome</keyword>
<dbReference type="Pfam" id="PF20148">
    <property type="entry name" value="DUF6531"/>
    <property type="match status" value="1"/>
</dbReference>
<evidence type="ECO:0008006" key="8">
    <source>
        <dbReference type="Google" id="ProtNLM"/>
    </source>
</evidence>
<dbReference type="InterPro" id="IPR045351">
    <property type="entry name" value="DUF6531"/>
</dbReference>
<feature type="region of interest" description="Disordered" evidence="2">
    <location>
        <begin position="123"/>
        <end position="162"/>
    </location>
</feature>